<feature type="region of interest" description="Disordered" evidence="1">
    <location>
        <begin position="50"/>
        <end position="76"/>
    </location>
</feature>
<evidence type="ECO:0000256" key="1">
    <source>
        <dbReference type="SAM" id="MobiDB-lite"/>
    </source>
</evidence>
<comment type="caution">
    <text evidence="2">The sequence shown here is derived from an EMBL/GenBank/DDBJ whole genome shotgun (WGS) entry which is preliminary data.</text>
</comment>
<protein>
    <submittedName>
        <fullName evidence="2">Uncharacterized protein</fullName>
    </submittedName>
</protein>
<dbReference type="EMBL" id="AWWV01008018">
    <property type="protein sequence ID" value="OMO93875.1"/>
    <property type="molecule type" value="Genomic_DNA"/>
</dbReference>
<dbReference type="Gramene" id="OMO93875">
    <property type="protein sequence ID" value="OMO93875"/>
    <property type="gene ID" value="CCACVL1_06299"/>
</dbReference>
<accession>A0A1R3JGB3</accession>
<keyword evidence="3" id="KW-1185">Reference proteome</keyword>
<evidence type="ECO:0000313" key="3">
    <source>
        <dbReference type="Proteomes" id="UP000188268"/>
    </source>
</evidence>
<proteinExistence type="predicted"/>
<dbReference type="Proteomes" id="UP000188268">
    <property type="component" value="Unassembled WGS sequence"/>
</dbReference>
<name>A0A1R3JGB3_COCAP</name>
<sequence>MVRCQQVFIHMKAPRVDLLKGSGTRPTPKIRPKNGRVLAKVEASKVGLWTKKKSKSGPAQPMSRPTHENQLALLPH</sequence>
<organism evidence="2 3">
    <name type="scientific">Corchorus capsularis</name>
    <name type="common">Jute</name>
    <dbReference type="NCBI Taxonomy" id="210143"/>
    <lineage>
        <taxon>Eukaryota</taxon>
        <taxon>Viridiplantae</taxon>
        <taxon>Streptophyta</taxon>
        <taxon>Embryophyta</taxon>
        <taxon>Tracheophyta</taxon>
        <taxon>Spermatophyta</taxon>
        <taxon>Magnoliopsida</taxon>
        <taxon>eudicotyledons</taxon>
        <taxon>Gunneridae</taxon>
        <taxon>Pentapetalae</taxon>
        <taxon>rosids</taxon>
        <taxon>malvids</taxon>
        <taxon>Malvales</taxon>
        <taxon>Malvaceae</taxon>
        <taxon>Grewioideae</taxon>
        <taxon>Apeibeae</taxon>
        <taxon>Corchorus</taxon>
    </lineage>
</organism>
<evidence type="ECO:0000313" key="2">
    <source>
        <dbReference type="EMBL" id="OMO93875.1"/>
    </source>
</evidence>
<reference evidence="2 3" key="1">
    <citation type="submission" date="2013-09" db="EMBL/GenBank/DDBJ databases">
        <title>Corchorus capsularis genome sequencing.</title>
        <authorList>
            <person name="Alam M."/>
            <person name="Haque M.S."/>
            <person name="Islam M.S."/>
            <person name="Emdad E.M."/>
            <person name="Islam M.M."/>
            <person name="Ahmed B."/>
            <person name="Halim A."/>
            <person name="Hossen Q.M.M."/>
            <person name="Hossain M.Z."/>
            <person name="Ahmed R."/>
            <person name="Khan M.M."/>
            <person name="Islam R."/>
            <person name="Rashid M.M."/>
            <person name="Khan S.A."/>
            <person name="Rahman M.S."/>
            <person name="Alam M."/>
        </authorList>
    </citation>
    <scope>NUCLEOTIDE SEQUENCE [LARGE SCALE GENOMIC DNA]</scope>
    <source>
        <strain evidence="3">cv. CVL-1</strain>
        <tissue evidence="2">Whole seedling</tissue>
    </source>
</reference>
<gene>
    <name evidence="2" type="ORF">CCACVL1_06299</name>
</gene>
<dbReference type="AlphaFoldDB" id="A0A1R3JGB3"/>